<dbReference type="PANTHER" id="PTHR48419">
    <property type="entry name" value="SULFOTRANSFERASE DOMAIN-CONTAINING PROTEIN"/>
    <property type="match status" value="1"/>
</dbReference>
<proteinExistence type="predicted"/>
<evidence type="ECO:0000313" key="1">
    <source>
        <dbReference type="EMBL" id="UXX82544.1"/>
    </source>
</evidence>
<gene>
    <name evidence="1" type="ORF">N7U68_15800</name>
</gene>
<name>A0ABY6D8S8_9RHOB</name>
<evidence type="ECO:0000313" key="2">
    <source>
        <dbReference type="Proteomes" id="UP001064087"/>
    </source>
</evidence>
<dbReference type="InterPro" id="IPR053226">
    <property type="entry name" value="Pyrrolopyrazine_biosynth_F"/>
</dbReference>
<dbReference type="InterPro" id="IPR027417">
    <property type="entry name" value="P-loop_NTPase"/>
</dbReference>
<dbReference type="RefSeq" id="WP_263047431.1">
    <property type="nucleotide sequence ID" value="NZ_CP106738.1"/>
</dbReference>
<accession>A0ABY6D8S8</accession>
<dbReference type="PANTHER" id="PTHR48419:SF1">
    <property type="entry name" value="SULFOTRANSFERASE DOMAIN-CONTAINING PROTEIN"/>
    <property type="match status" value="1"/>
</dbReference>
<dbReference type="EMBL" id="CP106738">
    <property type="protein sequence ID" value="UXX82544.1"/>
    <property type="molecule type" value="Genomic_DNA"/>
</dbReference>
<dbReference type="Pfam" id="PF19798">
    <property type="entry name" value="Sulfotransfer_5"/>
    <property type="match status" value="1"/>
</dbReference>
<organism evidence="1 2">
    <name type="scientific">Roseovarius pelagicus</name>
    <dbReference type="NCBI Taxonomy" id="2980108"/>
    <lineage>
        <taxon>Bacteria</taxon>
        <taxon>Pseudomonadati</taxon>
        <taxon>Pseudomonadota</taxon>
        <taxon>Alphaproteobacteria</taxon>
        <taxon>Rhodobacterales</taxon>
        <taxon>Roseobacteraceae</taxon>
        <taxon>Roseovarius</taxon>
    </lineage>
</organism>
<evidence type="ECO:0008006" key="3">
    <source>
        <dbReference type="Google" id="ProtNLM"/>
    </source>
</evidence>
<keyword evidence="2" id="KW-1185">Reference proteome</keyword>
<dbReference type="Proteomes" id="UP001064087">
    <property type="component" value="Chromosome"/>
</dbReference>
<dbReference type="Gene3D" id="3.40.50.300">
    <property type="entry name" value="P-loop containing nucleotide triphosphate hydrolases"/>
    <property type="match status" value="1"/>
</dbReference>
<dbReference type="SUPFAM" id="SSF52540">
    <property type="entry name" value="P-loop containing nucleoside triphosphate hydrolases"/>
    <property type="match status" value="1"/>
</dbReference>
<reference evidence="1" key="1">
    <citation type="submission" date="2022-10" db="EMBL/GenBank/DDBJ databases">
        <title>Roseovarius pelagicus sp. nov., isolated from Arctic seawater.</title>
        <authorList>
            <person name="Hong Y.W."/>
            <person name="Hwang C.Y."/>
        </authorList>
    </citation>
    <scope>NUCLEOTIDE SEQUENCE</scope>
    <source>
        <strain evidence="1">HL-MP18</strain>
    </source>
</reference>
<protein>
    <recommendedName>
        <fullName evidence="3">Sulfotransferase family protein</fullName>
    </recommendedName>
</protein>
<sequence>MYPIIALWSHPRSMSTATERVMRERADLTCFHEPFMYDYYINRKVRRMPHFEAEKNHPITYEDVRDMILEKAQSGPVFFKDMSYYVMPHVLEDKAFCDRLTNCFLIRDPIASIPSYFKLDAEVTCDEIGLEAQSRHYDGLCALSDEVPVVIRAEDIRADTSKAIGALWKQIGLPAADHAFEWQDEKPADWKQVAGWHGDVSASKGIRPITPEEVAEQKVAFETMCSAHPNMRVYLDHHMPYYKALGAHALKP</sequence>